<organism evidence="2 3">
    <name type="scientific">Saccharothrix ecbatanensis</name>
    <dbReference type="NCBI Taxonomy" id="1105145"/>
    <lineage>
        <taxon>Bacteria</taxon>
        <taxon>Bacillati</taxon>
        <taxon>Actinomycetota</taxon>
        <taxon>Actinomycetes</taxon>
        <taxon>Pseudonocardiales</taxon>
        <taxon>Pseudonocardiaceae</taxon>
        <taxon>Saccharothrix</taxon>
    </lineage>
</organism>
<comment type="caution">
    <text evidence="2">The sequence shown here is derived from an EMBL/GenBank/DDBJ whole genome shotgun (WGS) entry which is preliminary data.</text>
</comment>
<dbReference type="PANTHER" id="PTHR43539">
    <property type="entry name" value="FLAVIN-BINDING MONOOXYGENASE-LIKE PROTEIN (AFU_ORTHOLOGUE AFUA_4G09220)"/>
    <property type="match status" value="1"/>
</dbReference>
<accession>A0A7W9HIF0</accession>
<dbReference type="RefSeq" id="WP_184919692.1">
    <property type="nucleotide sequence ID" value="NZ_JACHMO010000001.1"/>
</dbReference>
<name>A0A7W9HIF0_9PSEU</name>
<protein>
    <submittedName>
        <fullName evidence="2">Thioredoxin reductase</fullName>
    </submittedName>
</protein>
<dbReference type="Gene3D" id="3.50.50.60">
    <property type="entry name" value="FAD/NAD(P)-binding domain"/>
    <property type="match status" value="1"/>
</dbReference>
<evidence type="ECO:0000313" key="2">
    <source>
        <dbReference type="EMBL" id="MBB5802785.1"/>
    </source>
</evidence>
<evidence type="ECO:0000313" key="3">
    <source>
        <dbReference type="Proteomes" id="UP000552097"/>
    </source>
</evidence>
<dbReference type="GO" id="GO:0004497">
    <property type="term" value="F:monooxygenase activity"/>
    <property type="evidence" value="ECO:0007669"/>
    <property type="project" value="TreeGrafter"/>
</dbReference>
<keyword evidence="3" id="KW-1185">Reference proteome</keyword>
<gene>
    <name evidence="2" type="ORF">F4560_002553</name>
</gene>
<evidence type="ECO:0000256" key="1">
    <source>
        <dbReference type="ARBA" id="ARBA00023002"/>
    </source>
</evidence>
<keyword evidence="1" id="KW-0560">Oxidoreductase</keyword>
<dbReference type="Pfam" id="PF13738">
    <property type="entry name" value="Pyr_redox_3"/>
    <property type="match status" value="1"/>
</dbReference>
<dbReference type="PRINTS" id="PR00420">
    <property type="entry name" value="RNGMNOXGNASE"/>
</dbReference>
<sequence>MDELSVVVVGAGPVGLAAAAHLLERGLRPLVLEAGPQAGAAVAQWRHVRLFSQWSELVDPAARRLLEPTGWSAPDPDGYPTGEEWAAEYLVPLARALGDHVRVNSRVVGVTRRGRDRVVDAGRDSEPLTVHVEGGERITARALVDASGTWGVPNPLGGDGLPAAGEPEASDRIGYRVPDVVGEEARYAGKRIAVAGSGHSALTALIALADVAERHPDTKITWLLRRGAVGAVFGGGEADQLPARGALGLKAKEAVKAGHVEVVTGFRTEAVERDGERLVLVSEDGHRLDPVDEVVALTGFRPDHSWQSEVRLDLDPVLQAPTRLAPLVDPNVHSCGTVYPHGANELRHPEPGVYLVGMKSYGRAPTFLALTGYEQVRSVAAEIAGDHESAAKVELKLPETGVCGGSGVFDVAKPESSGGCCAAPSVAAKDEPAAAAKAEPVPAVTKVEAAPAVAKVEPESGGCCGTPSVAKDEAAPAVANVEPESGGCCGTPSVADLTLTASGARA</sequence>
<proteinExistence type="predicted"/>
<dbReference type="InterPro" id="IPR036188">
    <property type="entry name" value="FAD/NAD-bd_sf"/>
</dbReference>
<dbReference type="GO" id="GO:0050660">
    <property type="term" value="F:flavin adenine dinucleotide binding"/>
    <property type="evidence" value="ECO:0007669"/>
    <property type="project" value="TreeGrafter"/>
</dbReference>
<dbReference type="AlphaFoldDB" id="A0A7W9HIF0"/>
<dbReference type="Proteomes" id="UP000552097">
    <property type="component" value="Unassembled WGS sequence"/>
</dbReference>
<dbReference type="PANTHER" id="PTHR43539:SF78">
    <property type="entry name" value="FLAVIN-CONTAINING MONOOXYGENASE"/>
    <property type="match status" value="1"/>
</dbReference>
<dbReference type="EMBL" id="JACHMO010000001">
    <property type="protein sequence ID" value="MBB5802785.1"/>
    <property type="molecule type" value="Genomic_DNA"/>
</dbReference>
<dbReference type="SUPFAM" id="SSF51905">
    <property type="entry name" value="FAD/NAD(P)-binding domain"/>
    <property type="match status" value="1"/>
</dbReference>
<reference evidence="2 3" key="1">
    <citation type="submission" date="2020-08" db="EMBL/GenBank/DDBJ databases">
        <title>Sequencing the genomes of 1000 actinobacteria strains.</title>
        <authorList>
            <person name="Klenk H.-P."/>
        </authorList>
    </citation>
    <scope>NUCLEOTIDE SEQUENCE [LARGE SCALE GENOMIC DNA]</scope>
    <source>
        <strain evidence="2 3">DSM 45486</strain>
    </source>
</reference>
<dbReference type="InterPro" id="IPR050982">
    <property type="entry name" value="Auxin_biosynth/cation_transpt"/>
</dbReference>